<keyword evidence="1" id="KW-0175">Coiled coil</keyword>
<dbReference type="AlphaFoldDB" id="A0A8K0KLC8"/>
<accession>A0A8K0KLC8</accession>
<reference evidence="2" key="1">
    <citation type="submission" date="2013-04" db="EMBL/GenBank/DDBJ databases">
        <authorList>
            <person name="Qu J."/>
            <person name="Murali S.C."/>
            <person name="Bandaranaike D."/>
            <person name="Bellair M."/>
            <person name="Blankenburg K."/>
            <person name="Chao H."/>
            <person name="Dinh H."/>
            <person name="Doddapaneni H."/>
            <person name="Downs B."/>
            <person name="Dugan-Rocha S."/>
            <person name="Elkadiri S."/>
            <person name="Gnanaolivu R.D."/>
            <person name="Hernandez B."/>
            <person name="Javaid M."/>
            <person name="Jayaseelan J.C."/>
            <person name="Lee S."/>
            <person name="Li M."/>
            <person name="Ming W."/>
            <person name="Munidasa M."/>
            <person name="Muniz J."/>
            <person name="Nguyen L."/>
            <person name="Ongeri F."/>
            <person name="Osuji N."/>
            <person name="Pu L.-L."/>
            <person name="Puazo M."/>
            <person name="Qu C."/>
            <person name="Quiroz J."/>
            <person name="Raj R."/>
            <person name="Weissenberger G."/>
            <person name="Xin Y."/>
            <person name="Zou X."/>
            <person name="Han Y."/>
            <person name="Richards S."/>
            <person name="Worley K."/>
            <person name="Muzny D."/>
            <person name="Gibbs R."/>
        </authorList>
    </citation>
    <scope>NUCLEOTIDE SEQUENCE</scope>
    <source>
        <strain evidence="2">Sampled in the wild</strain>
    </source>
</reference>
<dbReference type="EMBL" id="KZ309164">
    <property type="protein sequence ID" value="KAG8237399.1"/>
    <property type="molecule type" value="Genomic_DNA"/>
</dbReference>
<evidence type="ECO:0000313" key="2">
    <source>
        <dbReference type="EMBL" id="KAG8237399.1"/>
    </source>
</evidence>
<reference evidence="2" key="2">
    <citation type="submission" date="2017-10" db="EMBL/GenBank/DDBJ databases">
        <title>Ladona fulva Genome sequencing and assembly.</title>
        <authorList>
            <person name="Murali S."/>
            <person name="Richards S."/>
            <person name="Bandaranaike D."/>
            <person name="Bellair M."/>
            <person name="Blankenburg K."/>
            <person name="Chao H."/>
            <person name="Dinh H."/>
            <person name="Doddapaneni H."/>
            <person name="Dugan-Rocha S."/>
            <person name="Elkadiri S."/>
            <person name="Gnanaolivu R."/>
            <person name="Hernandez B."/>
            <person name="Skinner E."/>
            <person name="Javaid M."/>
            <person name="Lee S."/>
            <person name="Li M."/>
            <person name="Ming W."/>
            <person name="Munidasa M."/>
            <person name="Muniz J."/>
            <person name="Nguyen L."/>
            <person name="Hughes D."/>
            <person name="Osuji N."/>
            <person name="Pu L.-L."/>
            <person name="Puazo M."/>
            <person name="Qu C."/>
            <person name="Quiroz J."/>
            <person name="Raj R."/>
            <person name="Weissenberger G."/>
            <person name="Xin Y."/>
            <person name="Zou X."/>
            <person name="Han Y."/>
            <person name="Worley K."/>
            <person name="Muzny D."/>
            <person name="Gibbs R."/>
        </authorList>
    </citation>
    <scope>NUCLEOTIDE SEQUENCE</scope>
    <source>
        <strain evidence="2">Sampled in the wild</strain>
    </source>
</reference>
<name>A0A8K0KLC8_LADFU</name>
<organism evidence="2 3">
    <name type="scientific">Ladona fulva</name>
    <name type="common">Scarce chaser dragonfly</name>
    <name type="synonym">Libellula fulva</name>
    <dbReference type="NCBI Taxonomy" id="123851"/>
    <lineage>
        <taxon>Eukaryota</taxon>
        <taxon>Metazoa</taxon>
        <taxon>Ecdysozoa</taxon>
        <taxon>Arthropoda</taxon>
        <taxon>Hexapoda</taxon>
        <taxon>Insecta</taxon>
        <taxon>Pterygota</taxon>
        <taxon>Palaeoptera</taxon>
        <taxon>Odonata</taxon>
        <taxon>Epiprocta</taxon>
        <taxon>Anisoptera</taxon>
        <taxon>Libelluloidea</taxon>
        <taxon>Libellulidae</taxon>
        <taxon>Ladona</taxon>
    </lineage>
</organism>
<feature type="non-terminal residue" evidence="2">
    <location>
        <position position="173"/>
    </location>
</feature>
<proteinExistence type="predicted"/>
<protein>
    <submittedName>
        <fullName evidence="2">Uncharacterized protein</fullName>
    </submittedName>
</protein>
<evidence type="ECO:0000256" key="1">
    <source>
        <dbReference type="SAM" id="Coils"/>
    </source>
</evidence>
<comment type="caution">
    <text evidence="2">The sequence shown here is derived from an EMBL/GenBank/DDBJ whole genome shotgun (WGS) entry which is preliminary data.</text>
</comment>
<feature type="coiled-coil region" evidence="1">
    <location>
        <begin position="128"/>
        <end position="170"/>
    </location>
</feature>
<dbReference type="OrthoDB" id="8192030at2759"/>
<sequence length="173" mass="20625">MDGVLTLRDDLGDLMKSFHHWKETFLETTKANREMHGMIEVLREELRIARDLERTERYRDASNCDVLTKQQTLIDELVGVRDENIRMSSRMMDLEKSYNDLKKAERNEHFQKLESVRSCHSFEMKQLKIKAENDVHSMKNELEEKCSEFLQRYQEIAEKLKALEVEKNEEVSL</sequence>
<keyword evidence="3" id="KW-1185">Reference proteome</keyword>
<evidence type="ECO:0000313" key="3">
    <source>
        <dbReference type="Proteomes" id="UP000792457"/>
    </source>
</evidence>
<dbReference type="Proteomes" id="UP000792457">
    <property type="component" value="Unassembled WGS sequence"/>
</dbReference>
<gene>
    <name evidence="2" type="ORF">J437_LFUL013035</name>
</gene>